<proteinExistence type="predicted"/>
<gene>
    <name evidence="3" type="ORF">DPX16_8952</name>
</gene>
<feature type="compositionally biased region" description="Low complexity" evidence="1">
    <location>
        <begin position="21"/>
        <end position="38"/>
    </location>
</feature>
<reference evidence="3 4" key="1">
    <citation type="submission" date="2018-10" db="EMBL/GenBank/DDBJ databases">
        <title>Genome assembly for a Yunnan-Guizhou Plateau 3E fish, Anabarilius grahami (Regan), and its evolutionary and genetic applications.</title>
        <authorList>
            <person name="Jiang W."/>
        </authorList>
    </citation>
    <scope>NUCLEOTIDE SEQUENCE [LARGE SCALE GENOMIC DNA]</scope>
    <source>
        <strain evidence="3">AG-KIZ</strain>
        <tissue evidence="3">Muscle</tissue>
    </source>
</reference>
<dbReference type="EMBL" id="RJVU01001236">
    <property type="protein sequence ID" value="ROL55321.1"/>
    <property type="molecule type" value="Genomic_DNA"/>
</dbReference>
<dbReference type="InterPro" id="IPR032549">
    <property type="entry name" value="DUF4939"/>
</dbReference>
<sequence>MERQAPVAENPIEGLVSTLRPALSPDPQQQSASASPMALPSNYSGEAVQCSGFILQVSLYIEMHSHKFNKERSKVAFLISLLTGRALLWAQASWDSHSDLINSFDDFSSHFQEVFGLSTGKYHLCVRPTHSSPTRQFFGQRLHCNFTL</sequence>
<dbReference type="AlphaFoldDB" id="A0A3N0ZAB6"/>
<name>A0A3N0ZAB6_ANAGA</name>
<evidence type="ECO:0000259" key="2">
    <source>
        <dbReference type="Pfam" id="PF16297"/>
    </source>
</evidence>
<organism evidence="3 4">
    <name type="scientific">Anabarilius grahami</name>
    <name type="common">Kanglang fish</name>
    <name type="synonym">Barilius grahami</name>
    <dbReference type="NCBI Taxonomy" id="495550"/>
    <lineage>
        <taxon>Eukaryota</taxon>
        <taxon>Metazoa</taxon>
        <taxon>Chordata</taxon>
        <taxon>Craniata</taxon>
        <taxon>Vertebrata</taxon>
        <taxon>Euteleostomi</taxon>
        <taxon>Actinopterygii</taxon>
        <taxon>Neopterygii</taxon>
        <taxon>Teleostei</taxon>
        <taxon>Ostariophysi</taxon>
        <taxon>Cypriniformes</taxon>
        <taxon>Xenocyprididae</taxon>
        <taxon>Xenocypridinae</taxon>
        <taxon>Xenocypridinae incertae sedis</taxon>
        <taxon>Anabarilius</taxon>
    </lineage>
</organism>
<keyword evidence="4" id="KW-1185">Reference proteome</keyword>
<evidence type="ECO:0000256" key="1">
    <source>
        <dbReference type="SAM" id="MobiDB-lite"/>
    </source>
</evidence>
<feature type="region of interest" description="Disordered" evidence="1">
    <location>
        <begin position="19"/>
        <end position="38"/>
    </location>
</feature>
<feature type="domain" description="DUF4939" evidence="2">
    <location>
        <begin position="29"/>
        <end position="119"/>
    </location>
</feature>
<evidence type="ECO:0000313" key="3">
    <source>
        <dbReference type="EMBL" id="ROL55321.1"/>
    </source>
</evidence>
<dbReference type="Proteomes" id="UP000281406">
    <property type="component" value="Unassembled WGS sequence"/>
</dbReference>
<accession>A0A3N0ZAB6</accession>
<dbReference type="OrthoDB" id="8963439at2759"/>
<dbReference type="Pfam" id="PF16297">
    <property type="entry name" value="DUF4939"/>
    <property type="match status" value="1"/>
</dbReference>
<comment type="caution">
    <text evidence="3">The sequence shown here is derived from an EMBL/GenBank/DDBJ whole genome shotgun (WGS) entry which is preliminary data.</text>
</comment>
<protein>
    <submittedName>
        <fullName evidence="3">Retrotransposon Gag-like protein 8A</fullName>
    </submittedName>
</protein>
<evidence type="ECO:0000313" key="4">
    <source>
        <dbReference type="Proteomes" id="UP000281406"/>
    </source>
</evidence>